<protein>
    <recommendedName>
        <fullName evidence="3">CBS domain-containing protein</fullName>
    </recommendedName>
</protein>
<dbReference type="HOGENOM" id="CLU_1084573_0_0_0"/>
<dbReference type="PANTHER" id="PTHR43080:SF2">
    <property type="entry name" value="CBS DOMAIN-CONTAINING PROTEIN"/>
    <property type="match status" value="1"/>
</dbReference>
<dbReference type="EMBL" id="FP929003">
    <property type="protein sequence ID" value="CBK43339.1"/>
    <property type="molecule type" value="Genomic_DNA"/>
</dbReference>
<dbReference type="Pfam" id="PF00571">
    <property type="entry name" value="CBS"/>
    <property type="match status" value="2"/>
</dbReference>
<dbReference type="InterPro" id="IPR051257">
    <property type="entry name" value="Diverse_CBS-Domain"/>
</dbReference>
<dbReference type="SMART" id="SM00116">
    <property type="entry name" value="CBS"/>
    <property type="match status" value="2"/>
</dbReference>
<dbReference type="InterPro" id="IPR046342">
    <property type="entry name" value="CBS_dom_sf"/>
</dbReference>
<dbReference type="eggNOG" id="COG2905">
    <property type="taxonomic scope" value="Bacteria"/>
</dbReference>
<dbReference type="Proteomes" id="UP000001660">
    <property type="component" value="Chromosome"/>
</dbReference>
<keyword evidence="1 2" id="KW-0129">CBS domain</keyword>
<feature type="domain" description="CBS" evidence="3">
    <location>
        <begin position="139"/>
        <end position="197"/>
    </location>
</feature>
<dbReference type="InterPro" id="IPR000644">
    <property type="entry name" value="CBS_dom"/>
</dbReference>
<organism evidence="4 5">
    <name type="scientific">Nitrospira defluvii</name>
    <dbReference type="NCBI Taxonomy" id="330214"/>
    <lineage>
        <taxon>Bacteria</taxon>
        <taxon>Pseudomonadati</taxon>
        <taxon>Nitrospirota</taxon>
        <taxon>Nitrospiria</taxon>
        <taxon>Nitrospirales</taxon>
        <taxon>Nitrospiraceae</taxon>
        <taxon>Nitrospira</taxon>
    </lineage>
</organism>
<evidence type="ECO:0000313" key="4">
    <source>
        <dbReference type="EMBL" id="CBK43339.1"/>
    </source>
</evidence>
<dbReference type="KEGG" id="nde:NIDE3661"/>
<proteinExistence type="predicted"/>
<dbReference type="AlphaFoldDB" id="D8P7J3"/>
<dbReference type="PROSITE" id="PS51371">
    <property type="entry name" value="CBS"/>
    <property type="match status" value="2"/>
</dbReference>
<dbReference type="PANTHER" id="PTHR43080">
    <property type="entry name" value="CBS DOMAIN-CONTAINING PROTEIN CBSX3, MITOCHONDRIAL"/>
    <property type="match status" value="1"/>
</dbReference>
<gene>
    <name evidence="4" type="ORF">NIDE3661</name>
</gene>
<reference evidence="4 5" key="1">
    <citation type="journal article" date="2010" name="Proc. Natl. Acad. Sci. U.S.A.">
        <title>A Nitrospira metagenome illuminates the physiology and evolution of globally important nitrite-oxidizing bacteria.</title>
        <authorList>
            <person name="Lucker S."/>
            <person name="Wagner M."/>
            <person name="Maixner F."/>
            <person name="Pelletier E."/>
            <person name="Koch H."/>
            <person name="Vacherie B."/>
            <person name="Rattei T."/>
            <person name="Sinninghe Damste J."/>
            <person name="Spieck E."/>
            <person name="Le Paslier D."/>
            <person name="Daims H."/>
        </authorList>
    </citation>
    <scope>NUCLEOTIDE SEQUENCE [LARGE SCALE GENOMIC DNA]</scope>
</reference>
<evidence type="ECO:0000256" key="2">
    <source>
        <dbReference type="PROSITE-ProRule" id="PRU00703"/>
    </source>
</evidence>
<sequence>MSTTRATPKRARISLDRSIERLRKQLADLAAYLGRGLPSRSLEEFDQDTENLIAELLGDTSELLEAYEYAEFGEAAGLVNLTDEAPESAGVESQRQRLLQRSRVLESCIAELEARRAAEPKQSQASRQTLIGPQVAEHMSSEIRSLSQDASLKDAGQAMEHWKLGSLLLTDKQAYVGFITDSDLARAVVAKGVNPATPVKTCMRRPVVSIAGDRPIIEAVRMMKDQATRHLAVTQDGSIIGVVSVSNILRYYSGVV</sequence>
<dbReference type="SUPFAM" id="SSF54631">
    <property type="entry name" value="CBS-domain pair"/>
    <property type="match status" value="1"/>
</dbReference>
<name>D8P7J3_9BACT</name>
<dbReference type="Gene3D" id="3.10.580.10">
    <property type="entry name" value="CBS-domain"/>
    <property type="match status" value="1"/>
</dbReference>
<evidence type="ECO:0000256" key="1">
    <source>
        <dbReference type="ARBA" id="ARBA00023122"/>
    </source>
</evidence>
<evidence type="ECO:0000259" key="3">
    <source>
        <dbReference type="PROSITE" id="PS51371"/>
    </source>
</evidence>
<accession>D8P7J3</accession>
<evidence type="ECO:0000313" key="5">
    <source>
        <dbReference type="Proteomes" id="UP000001660"/>
    </source>
</evidence>
<keyword evidence="5" id="KW-1185">Reference proteome</keyword>
<dbReference type="STRING" id="330214.NIDE3661"/>
<dbReference type="OrthoDB" id="9789619at2"/>
<feature type="domain" description="CBS" evidence="3">
    <location>
        <begin position="203"/>
        <end position="256"/>
    </location>
</feature>